<sequence>MNFVVIGLVGAYGYGVWRFSRNYNRTNYQRTLPTKIVLALLWPVCYVVNASYRQNFNRALKGGD</sequence>
<evidence type="ECO:0000313" key="1">
    <source>
        <dbReference type="EMBL" id="PSB47488.1"/>
    </source>
</evidence>
<reference evidence="1 2" key="1">
    <citation type="submission" date="2018-03" db="EMBL/GenBank/DDBJ databases">
        <title>The ancient ancestry and fast evolution of plastids.</title>
        <authorList>
            <person name="Moore K.R."/>
            <person name="Magnabosco C."/>
            <person name="Momper L."/>
            <person name="Gold D.A."/>
            <person name="Bosak T."/>
            <person name="Fournier G.P."/>
        </authorList>
    </citation>
    <scope>NUCLEOTIDE SEQUENCE [LARGE SCALE GENOMIC DNA]</scope>
    <source>
        <strain evidence="1 2">CCALA 037</strain>
    </source>
</reference>
<keyword evidence="2" id="KW-1185">Reference proteome</keyword>
<dbReference type="Proteomes" id="UP000238937">
    <property type="component" value="Unassembled WGS sequence"/>
</dbReference>
<dbReference type="OrthoDB" id="488813at2"/>
<evidence type="ECO:0000313" key="2">
    <source>
        <dbReference type="Proteomes" id="UP000238937"/>
    </source>
</evidence>
<dbReference type="RefSeq" id="WP_015162129.1">
    <property type="nucleotide sequence ID" value="NZ_PVWO01000458.1"/>
</dbReference>
<dbReference type="EMBL" id="PVWO01000458">
    <property type="protein sequence ID" value="PSB47488.1"/>
    <property type="molecule type" value="Genomic_DNA"/>
</dbReference>
<name>A0A2T1FR80_9CYAN</name>
<gene>
    <name evidence="1" type="ORF">C7B77_24295</name>
</gene>
<accession>A0A2T1FR80</accession>
<protein>
    <submittedName>
        <fullName evidence="1">Uncharacterized protein</fullName>
    </submittedName>
</protein>
<dbReference type="AlphaFoldDB" id="A0A2T1FR80"/>
<comment type="caution">
    <text evidence="1">The sequence shown here is derived from an EMBL/GenBank/DDBJ whole genome shotgun (WGS) entry which is preliminary data.</text>
</comment>
<proteinExistence type="predicted"/>
<organism evidence="1 2">
    <name type="scientific">Chamaesiphon polymorphus CCALA 037</name>
    <dbReference type="NCBI Taxonomy" id="2107692"/>
    <lineage>
        <taxon>Bacteria</taxon>
        <taxon>Bacillati</taxon>
        <taxon>Cyanobacteriota</taxon>
        <taxon>Cyanophyceae</taxon>
        <taxon>Gomontiellales</taxon>
        <taxon>Chamaesiphonaceae</taxon>
        <taxon>Chamaesiphon</taxon>
    </lineage>
</organism>